<reference evidence="3" key="1">
    <citation type="journal article" date="2014" name="Proc. Natl. Acad. Sci. U.S.A.">
        <title>Extensive sampling of basidiomycete genomes demonstrates inadequacy of the white-rot/brown-rot paradigm for wood decay fungi.</title>
        <authorList>
            <person name="Riley R."/>
            <person name="Salamov A.A."/>
            <person name="Brown D.W."/>
            <person name="Nagy L.G."/>
            <person name="Floudas D."/>
            <person name="Held B.W."/>
            <person name="Levasseur A."/>
            <person name="Lombard V."/>
            <person name="Morin E."/>
            <person name="Otillar R."/>
            <person name="Lindquist E.A."/>
            <person name="Sun H."/>
            <person name="LaButti K.M."/>
            <person name="Schmutz J."/>
            <person name="Jabbour D."/>
            <person name="Luo H."/>
            <person name="Baker S.E."/>
            <person name="Pisabarro A.G."/>
            <person name="Walton J.D."/>
            <person name="Blanchette R.A."/>
            <person name="Henrissat B."/>
            <person name="Martin F."/>
            <person name="Cullen D."/>
            <person name="Hibbett D.S."/>
            <person name="Grigoriev I.V."/>
        </authorList>
    </citation>
    <scope>NUCLEOTIDE SEQUENCE [LARGE SCALE GENOMIC DNA]</scope>
    <source>
        <strain evidence="3">FD-172 SS1</strain>
    </source>
</reference>
<gene>
    <name evidence="2" type="ORF">BOTBODRAFT_128487</name>
</gene>
<evidence type="ECO:0000256" key="1">
    <source>
        <dbReference type="SAM" id="MobiDB-lite"/>
    </source>
</evidence>
<dbReference type="AlphaFoldDB" id="A0A067N162"/>
<dbReference type="Proteomes" id="UP000027195">
    <property type="component" value="Unassembled WGS sequence"/>
</dbReference>
<evidence type="ECO:0000313" key="2">
    <source>
        <dbReference type="EMBL" id="KDQ17521.1"/>
    </source>
</evidence>
<feature type="region of interest" description="Disordered" evidence="1">
    <location>
        <begin position="1"/>
        <end position="77"/>
    </location>
</feature>
<organism evidence="2 3">
    <name type="scientific">Botryobasidium botryosum (strain FD-172 SS1)</name>
    <dbReference type="NCBI Taxonomy" id="930990"/>
    <lineage>
        <taxon>Eukaryota</taxon>
        <taxon>Fungi</taxon>
        <taxon>Dikarya</taxon>
        <taxon>Basidiomycota</taxon>
        <taxon>Agaricomycotina</taxon>
        <taxon>Agaricomycetes</taxon>
        <taxon>Cantharellales</taxon>
        <taxon>Botryobasidiaceae</taxon>
        <taxon>Botryobasidium</taxon>
    </lineage>
</organism>
<protein>
    <submittedName>
        <fullName evidence="2">Uncharacterized protein</fullName>
    </submittedName>
</protein>
<dbReference type="InParanoid" id="A0A067N162"/>
<feature type="compositionally biased region" description="Low complexity" evidence="1">
    <location>
        <begin position="31"/>
        <end position="41"/>
    </location>
</feature>
<feature type="compositionally biased region" description="Polar residues" evidence="1">
    <location>
        <begin position="50"/>
        <end position="65"/>
    </location>
</feature>
<feature type="region of interest" description="Disordered" evidence="1">
    <location>
        <begin position="100"/>
        <end position="127"/>
    </location>
</feature>
<evidence type="ECO:0000313" key="3">
    <source>
        <dbReference type="Proteomes" id="UP000027195"/>
    </source>
</evidence>
<dbReference type="HOGENOM" id="CLU_1777144_0_0_1"/>
<accession>A0A067N162</accession>
<dbReference type="EMBL" id="KL198023">
    <property type="protein sequence ID" value="KDQ17521.1"/>
    <property type="molecule type" value="Genomic_DNA"/>
</dbReference>
<name>A0A067N162_BOTB1</name>
<keyword evidence="3" id="KW-1185">Reference proteome</keyword>
<sequence length="146" mass="15562">MSETSPFTPNWRFPARAANLSIQVPPPPRNLPRANANGARNTAPVREINRSSTDSTKSDATVASPTSTTSSSTDYEFAPLSAVGAPAGLQYMSGPACRRASLLQPVGEDEDDQDQSPASARSQERMRSSKGYNVIILLSSYSSPLC</sequence>
<proteinExistence type="predicted"/>